<proteinExistence type="predicted"/>
<dbReference type="HOGENOM" id="CLU_728917_0_0_6"/>
<sequence length="381" mass="43875">MEFALHAEPEDLSLFAADWERLYLARSHEPSVSLEWTEALRNHHLRGAERFHLLSGQEHGRTRLLVPLVSERLSVGGLPLRSLRALSELSNTHSDLLCDSLDDVIGESLVDALRQRVPDWDILRFARVLEDSTLDRVLTRAVAHSALPARFRLEAPSFFLALPDNFDTYLRGRSAKFRNYLRRMEKHLSARGTLRFLKVDCAADFSDAYQTLLEVERTSWKHDHGTAISAVPHQTGFYRQMAAGALDAGRLHLTFLYLDDIPVAYNLGLLSHGNYHYLKTSFHEAYRRDGVATVARARLIRMLVEEGVRVFDFPGEPYEWETQWTQDLRWHRSVVICNNTAMGRMYHMLSSLRDRLRPRGQERSVTYCDPRALKAPRDARP</sequence>
<dbReference type="AlphaFoldDB" id="B8GVA5"/>
<reference evidence="2 3" key="1">
    <citation type="journal article" date="2011" name="Stand. Genomic Sci.">
        <title>Complete genome sequence of 'Thioalkalivibrio sulfidophilus' HL-EbGr7.</title>
        <authorList>
            <person name="Muyzer G."/>
            <person name="Sorokin D.Y."/>
            <person name="Mavromatis K."/>
            <person name="Lapidus A."/>
            <person name="Clum A."/>
            <person name="Ivanova N."/>
            <person name="Pati A."/>
            <person name="d'Haeseleer P."/>
            <person name="Woyke T."/>
            <person name="Kyrpides N.C."/>
        </authorList>
    </citation>
    <scope>NUCLEOTIDE SEQUENCE [LARGE SCALE GENOMIC DNA]</scope>
    <source>
        <strain evidence="2 3">HL-EbGR7</strain>
    </source>
</reference>
<dbReference type="KEGG" id="tgr:Tgr7_2373"/>
<dbReference type="STRING" id="396588.Tgr7_2373"/>
<name>B8GVA5_THISH</name>
<dbReference type="InterPro" id="IPR038740">
    <property type="entry name" value="BioF2-like_GNAT_dom"/>
</dbReference>
<evidence type="ECO:0000259" key="1">
    <source>
        <dbReference type="Pfam" id="PF13480"/>
    </source>
</evidence>
<gene>
    <name evidence="2" type="ordered locus">Tgr7_2373</name>
</gene>
<dbReference type="Proteomes" id="UP000002383">
    <property type="component" value="Chromosome"/>
</dbReference>
<dbReference type="Pfam" id="PF13480">
    <property type="entry name" value="Acetyltransf_6"/>
    <property type="match status" value="1"/>
</dbReference>
<feature type="domain" description="BioF2-like acetyltransferase" evidence="1">
    <location>
        <begin position="175"/>
        <end position="320"/>
    </location>
</feature>
<evidence type="ECO:0000313" key="3">
    <source>
        <dbReference type="Proteomes" id="UP000002383"/>
    </source>
</evidence>
<dbReference type="EMBL" id="CP001339">
    <property type="protein sequence ID" value="ACL73451.1"/>
    <property type="molecule type" value="Genomic_DNA"/>
</dbReference>
<keyword evidence="3" id="KW-1185">Reference proteome</keyword>
<accession>B8GVA5</accession>
<dbReference type="OrthoDB" id="6984285at2"/>
<dbReference type="InterPro" id="IPR016181">
    <property type="entry name" value="Acyl_CoA_acyltransferase"/>
</dbReference>
<dbReference type="eggNOG" id="COG5653">
    <property type="taxonomic scope" value="Bacteria"/>
</dbReference>
<dbReference type="RefSeq" id="WP_012638926.1">
    <property type="nucleotide sequence ID" value="NC_011901.1"/>
</dbReference>
<organism evidence="2 3">
    <name type="scientific">Thioalkalivibrio sulfidiphilus (strain HL-EbGR7)</name>
    <dbReference type="NCBI Taxonomy" id="396588"/>
    <lineage>
        <taxon>Bacteria</taxon>
        <taxon>Pseudomonadati</taxon>
        <taxon>Pseudomonadota</taxon>
        <taxon>Gammaproteobacteria</taxon>
        <taxon>Chromatiales</taxon>
        <taxon>Ectothiorhodospiraceae</taxon>
        <taxon>Thioalkalivibrio</taxon>
    </lineage>
</organism>
<evidence type="ECO:0000313" key="2">
    <source>
        <dbReference type="EMBL" id="ACL73451.1"/>
    </source>
</evidence>
<dbReference type="SUPFAM" id="SSF55729">
    <property type="entry name" value="Acyl-CoA N-acyltransferases (Nat)"/>
    <property type="match status" value="1"/>
</dbReference>
<dbReference type="Gene3D" id="3.40.630.30">
    <property type="match status" value="1"/>
</dbReference>
<protein>
    <submittedName>
        <fullName evidence="2">Protein involved in cellulose biosynthesis (CelD)-like protein</fullName>
    </submittedName>
</protein>